<evidence type="ECO:0000313" key="2">
    <source>
        <dbReference type="Proteomes" id="UP000318704"/>
    </source>
</evidence>
<accession>A0A517W0P9</accession>
<dbReference type="KEGG" id="gaw:V144x_43280"/>
<name>A0A517W0P9_9PLAN</name>
<reference evidence="1 2" key="1">
    <citation type="submission" date="2019-03" db="EMBL/GenBank/DDBJ databases">
        <title>Deep-cultivation of Planctomycetes and their phenomic and genomic characterization uncovers novel biology.</title>
        <authorList>
            <person name="Wiegand S."/>
            <person name="Jogler M."/>
            <person name="Boedeker C."/>
            <person name="Pinto D."/>
            <person name="Vollmers J."/>
            <person name="Rivas-Marin E."/>
            <person name="Kohn T."/>
            <person name="Peeters S.H."/>
            <person name="Heuer A."/>
            <person name="Rast P."/>
            <person name="Oberbeckmann S."/>
            <person name="Bunk B."/>
            <person name="Jeske O."/>
            <person name="Meyerdierks A."/>
            <person name="Storesund J.E."/>
            <person name="Kallscheuer N."/>
            <person name="Luecker S."/>
            <person name="Lage O.M."/>
            <person name="Pohl T."/>
            <person name="Merkel B.J."/>
            <person name="Hornburger P."/>
            <person name="Mueller R.-W."/>
            <person name="Bruemmer F."/>
            <person name="Labrenz M."/>
            <person name="Spormann A.M."/>
            <person name="Op den Camp H."/>
            <person name="Overmann J."/>
            <person name="Amann R."/>
            <person name="Jetten M.S.M."/>
            <person name="Mascher T."/>
            <person name="Medema M.H."/>
            <person name="Devos D.P."/>
            <person name="Kaster A.-K."/>
            <person name="Ovreas L."/>
            <person name="Rohde M."/>
            <person name="Galperin M.Y."/>
            <person name="Jogler C."/>
        </authorList>
    </citation>
    <scope>NUCLEOTIDE SEQUENCE [LARGE SCALE GENOMIC DNA]</scope>
    <source>
        <strain evidence="1 2">V144</strain>
    </source>
</reference>
<gene>
    <name evidence="1" type="ORF">V144x_43280</name>
</gene>
<protein>
    <submittedName>
        <fullName evidence="1">Uncharacterized protein</fullName>
    </submittedName>
</protein>
<dbReference type="EMBL" id="CP037920">
    <property type="protein sequence ID" value="QDT98819.1"/>
    <property type="molecule type" value="Genomic_DNA"/>
</dbReference>
<dbReference type="Proteomes" id="UP000318704">
    <property type="component" value="Chromosome"/>
</dbReference>
<organism evidence="1 2">
    <name type="scientific">Gimesia aquarii</name>
    <dbReference type="NCBI Taxonomy" id="2527964"/>
    <lineage>
        <taxon>Bacteria</taxon>
        <taxon>Pseudomonadati</taxon>
        <taxon>Planctomycetota</taxon>
        <taxon>Planctomycetia</taxon>
        <taxon>Planctomycetales</taxon>
        <taxon>Planctomycetaceae</taxon>
        <taxon>Gimesia</taxon>
    </lineage>
</organism>
<dbReference type="AlphaFoldDB" id="A0A517W0P9"/>
<sequence>MFYDFKMSKCSESESAQRIHLELSNHQYRNIPNISTKKAPLLPILTNLPRCLHFTQTTHTYTKYSSRTVFSSRLLPKDHLLTNDSEPLRAFYPSKIVRISENFYSMQTIFLYIWSVLNTQYCETGAVFLVELRELVSEMA</sequence>
<evidence type="ECO:0000313" key="1">
    <source>
        <dbReference type="EMBL" id="QDT98819.1"/>
    </source>
</evidence>
<proteinExistence type="predicted"/>